<evidence type="ECO:0000256" key="1">
    <source>
        <dbReference type="SAM" id="Phobius"/>
    </source>
</evidence>
<dbReference type="AlphaFoldDB" id="A0AAW0IAS8"/>
<reference evidence="2 3" key="1">
    <citation type="journal article" date="2023" name="bioRxiv">
        <title>Conserved and derived expression patterns and positive selection on dental genes reveal complex evolutionary context of ever-growing rodent molars.</title>
        <authorList>
            <person name="Calamari Z.T."/>
            <person name="Song A."/>
            <person name="Cohen E."/>
            <person name="Akter M."/>
            <person name="Roy R.D."/>
            <person name="Hallikas O."/>
            <person name="Christensen M.M."/>
            <person name="Li P."/>
            <person name="Marangoni P."/>
            <person name="Jernvall J."/>
            <person name="Klein O.D."/>
        </authorList>
    </citation>
    <scope>NUCLEOTIDE SEQUENCE [LARGE SCALE GENOMIC DNA]</scope>
    <source>
        <strain evidence="2">V071</strain>
    </source>
</reference>
<accession>A0AAW0IAS8</accession>
<protein>
    <submittedName>
        <fullName evidence="2">Uncharacterized protein</fullName>
    </submittedName>
</protein>
<keyword evidence="1" id="KW-0472">Membrane</keyword>
<evidence type="ECO:0000313" key="2">
    <source>
        <dbReference type="EMBL" id="KAK7811530.1"/>
    </source>
</evidence>
<evidence type="ECO:0000313" key="3">
    <source>
        <dbReference type="Proteomes" id="UP001488838"/>
    </source>
</evidence>
<comment type="caution">
    <text evidence="2">The sequence shown here is derived from an EMBL/GenBank/DDBJ whole genome shotgun (WGS) entry which is preliminary data.</text>
</comment>
<name>A0AAW0IAS8_MYOGA</name>
<feature type="transmembrane region" description="Helical" evidence="1">
    <location>
        <begin position="41"/>
        <end position="64"/>
    </location>
</feature>
<gene>
    <name evidence="2" type="ORF">U0070_006092</name>
</gene>
<keyword evidence="1" id="KW-0812">Transmembrane</keyword>
<keyword evidence="3" id="KW-1185">Reference proteome</keyword>
<dbReference type="Proteomes" id="UP001488838">
    <property type="component" value="Unassembled WGS sequence"/>
</dbReference>
<keyword evidence="1" id="KW-1133">Transmembrane helix</keyword>
<dbReference type="EMBL" id="JBBHLL010000171">
    <property type="protein sequence ID" value="KAK7811530.1"/>
    <property type="molecule type" value="Genomic_DNA"/>
</dbReference>
<feature type="transmembrane region" description="Helical" evidence="1">
    <location>
        <begin position="102"/>
        <end position="122"/>
    </location>
</feature>
<organism evidence="2 3">
    <name type="scientific">Myodes glareolus</name>
    <name type="common">Bank vole</name>
    <name type="synonym">Clethrionomys glareolus</name>
    <dbReference type="NCBI Taxonomy" id="447135"/>
    <lineage>
        <taxon>Eukaryota</taxon>
        <taxon>Metazoa</taxon>
        <taxon>Chordata</taxon>
        <taxon>Craniata</taxon>
        <taxon>Vertebrata</taxon>
        <taxon>Euteleostomi</taxon>
        <taxon>Mammalia</taxon>
        <taxon>Eutheria</taxon>
        <taxon>Euarchontoglires</taxon>
        <taxon>Glires</taxon>
        <taxon>Rodentia</taxon>
        <taxon>Myomorpha</taxon>
        <taxon>Muroidea</taxon>
        <taxon>Cricetidae</taxon>
        <taxon>Arvicolinae</taxon>
        <taxon>Myodes</taxon>
    </lineage>
</organism>
<sequence length="422" mass="47193">MQTIVLAEKVEHLAFWLCSIGNEIFVQQLQYVIADVLQLSLYLLAVLLAHLLLLLIPLCFLFDAGDETPGRTTGTYHILGAKALPGSSEGGDYVFPRPTPQAVVAAAAVAVTVAAVVAAAATRLRNRRRRWRQLPTLQFILHIEYLMSQGRTAKWQKQEICKGGTQAMEAVRCKGIKQEQKAVVDLLEYSNGNGKELMGGSEWEGSHEESDRLQVPGTLEESLLNLGVVDMSVVRPRALHMETVPARCNAFCSTYSANQRANTFCLGAPRLSHEDQLCCSVREATVERCRVWKSGGKENEIFHKFPGDNCCKHTYVDSLRFRQVNTEERGMCRDVERQQISDIVKDRESDVSNYGDNELRVANGNCDQFNTSGLFKDYNNPKYWANVGYKYFIKSIEAMSCCDLTLGLLDEIDEKVNYGSVS</sequence>
<proteinExistence type="predicted"/>